<evidence type="ECO:0000313" key="1">
    <source>
        <dbReference type="EMBL" id="CAK9000361.1"/>
    </source>
</evidence>
<sequence length="172" mass="19235">MSYYVSEVWLEVFGVHFWRFEEPSSEAMAKRILVVFDGSRGDVQPYMVAAKALIMAGYNVMTSGPGDADALAKHFQVPFTRSRLSTGKLVADPEMQKAFAVNDMQGMMTAQDRIRDELVTPETRARETCHFDEHFLLHQPCAILTKHTSLESLESPHEEGLLFSCAFAGSAL</sequence>
<evidence type="ECO:0000313" key="2">
    <source>
        <dbReference type="Proteomes" id="UP001642484"/>
    </source>
</evidence>
<keyword evidence="2" id="KW-1185">Reference proteome</keyword>
<dbReference type="Proteomes" id="UP001642484">
    <property type="component" value="Unassembled WGS sequence"/>
</dbReference>
<name>A0ABP0ICQ6_9DINO</name>
<protein>
    <submittedName>
        <fullName evidence="1">Uncharacterized protein</fullName>
    </submittedName>
</protein>
<reference evidence="1 2" key="1">
    <citation type="submission" date="2024-02" db="EMBL/GenBank/DDBJ databases">
        <authorList>
            <person name="Chen Y."/>
            <person name="Shah S."/>
            <person name="Dougan E. K."/>
            <person name="Thang M."/>
            <person name="Chan C."/>
        </authorList>
    </citation>
    <scope>NUCLEOTIDE SEQUENCE [LARGE SCALE GENOMIC DNA]</scope>
</reference>
<dbReference type="EMBL" id="CAXAMN010002592">
    <property type="protein sequence ID" value="CAK9000361.1"/>
    <property type="molecule type" value="Genomic_DNA"/>
</dbReference>
<comment type="caution">
    <text evidence="1">The sequence shown here is derived from an EMBL/GenBank/DDBJ whole genome shotgun (WGS) entry which is preliminary data.</text>
</comment>
<gene>
    <name evidence="1" type="ORF">CCMP2556_LOCUS6039</name>
</gene>
<accession>A0ABP0ICQ6</accession>
<dbReference type="Gene3D" id="3.40.50.2000">
    <property type="entry name" value="Glycogen Phosphorylase B"/>
    <property type="match status" value="1"/>
</dbReference>
<organism evidence="1 2">
    <name type="scientific">Durusdinium trenchii</name>
    <dbReference type="NCBI Taxonomy" id="1381693"/>
    <lineage>
        <taxon>Eukaryota</taxon>
        <taxon>Sar</taxon>
        <taxon>Alveolata</taxon>
        <taxon>Dinophyceae</taxon>
        <taxon>Suessiales</taxon>
        <taxon>Symbiodiniaceae</taxon>
        <taxon>Durusdinium</taxon>
    </lineage>
</organism>
<dbReference type="SUPFAM" id="SSF53756">
    <property type="entry name" value="UDP-Glycosyltransferase/glycogen phosphorylase"/>
    <property type="match status" value="1"/>
</dbReference>
<proteinExistence type="predicted"/>